<reference evidence="12 13" key="1">
    <citation type="journal article" date="2015" name="Genome Announc.">
        <title>Expanding the biotechnology potential of lactobacilli through comparative genomics of 213 strains and associated genera.</title>
        <authorList>
            <person name="Sun Z."/>
            <person name="Harris H.M."/>
            <person name="McCann A."/>
            <person name="Guo C."/>
            <person name="Argimon S."/>
            <person name="Zhang W."/>
            <person name="Yang X."/>
            <person name="Jeffery I.B."/>
            <person name="Cooney J.C."/>
            <person name="Kagawa T.F."/>
            <person name="Liu W."/>
            <person name="Song Y."/>
            <person name="Salvetti E."/>
            <person name="Wrobel A."/>
            <person name="Rasinkangas P."/>
            <person name="Parkhill J."/>
            <person name="Rea M.C."/>
            <person name="O'Sullivan O."/>
            <person name="Ritari J."/>
            <person name="Douillard F.P."/>
            <person name="Paul Ross R."/>
            <person name="Yang R."/>
            <person name="Briner A.E."/>
            <person name="Felis G.E."/>
            <person name="de Vos W.M."/>
            <person name="Barrangou R."/>
            <person name="Klaenhammer T.R."/>
            <person name="Caufield P.W."/>
            <person name="Cui Y."/>
            <person name="Zhang H."/>
            <person name="O'Toole P.W."/>
        </authorList>
    </citation>
    <scope>NUCLEOTIDE SEQUENCE [LARGE SCALE GENOMIC DNA]</scope>
    <source>
        <strain evidence="12 13">DSM 15638</strain>
    </source>
</reference>
<evidence type="ECO:0000256" key="8">
    <source>
        <dbReference type="ARBA" id="ARBA00023136"/>
    </source>
</evidence>
<evidence type="ECO:0000256" key="4">
    <source>
        <dbReference type="ARBA" id="ARBA00022692"/>
    </source>
</evidence>
<dbReference type="RefSeq" id="WP_057973741.1">
    <property type="nucleotide sequence ID" value="NZ_AZDI01000002.1"/>
</dbReference>
<keyword evidence="3" id="KW-1003">Cell membrane</keyword>
<dbReference type="GO" id="GO:0015385">
    <property type="term" value="F:sodium:proton antiporter activity"/>
    <property type="evidence" value="ECO:0007669"/>
    <property type="project" value="InterPro"/>
</dbReference>
<evidence type="ECO:0000256" key="7">
    <source>
        <dbReference type="ARBA" id="ARBA00023065"/>
    </source>
</evidence>
<dbReference type="InterPro" id="IPR018422">
    <property type="entry name" value="Cation/H_exchanger_CPA1"/>
</dbReference>
<keyword evidence="2" id="KW-0813">Transport</keyword>
<evidence type="ECO:0000256" key="2">
    <source>
        <dbReference type="ARBA" id="ARBA00022448"/>
    </source>
</evidence>
<dbReference type="GO" id="GO:0098719">
    <property type="term" value="P:sodium ion import across plasma membrane"/>
    <property type="evidence" value="ECO:0007669"/>
    <property type="project" value="TreeGrafter"/>
</dbReference>
<dbReference type="PATRIC" id="fig|1423719.4.peg.674"/>
<dbReference type="PANTHER" id="PTHR10110">
    <property type="entry name" value="SODIUM/HYDROGEN EXCHANGER"/>
    <property type="match status" value="1"/>
</dbReference>
<evidence type="ECO:0000256" key="1">
    <source>
        <dbReference type="ARBA" id="ARBA00004651"/>
    </source>
</evidence>
<dbReference type="Proteomes" id="UP000051450">
    <property type="component" value="Unassembled WGS sequence"/>
</dbReference>
<dbReference type="OrthoDB" id="9809206at2"/>
<feature type="transmembrane region" description="Helical" evidence="10">
    <location>
        <begin position="238"/>
        <end position="255"/>
    </location>
</feature>
<dbReference type="AlphaFoldDB" id="A0A0R1HNV6"/>
<dbReference type="STRING" id="1423719.FC66_GL000664"/>
<feature type="transmembrane region" description="Helical" evidence="10">
    <location>
        <begin position="182"/>
        <end position="203"/>
    </location>
</feature>
<evidence type="ECO:0000256" key="6">
    <source>
        <dbReference type="ARBA" id="ARBA00023053"/>
    </source>
</evidence>
<keyword evidence="13" id="KW-1185">Reference proteome</keyword>
<evidence type="ECO:0000313" key="13">
    <source>
        <dbReference type="Proteomes" id="UP000051450"/>
    </source>
</evidence>
<comment type="caution">
    <text evidence="12">The sequence shown here is derived from an EMBL/GenBank/DDBJ whole genome shotgun (WGS) entry which is preliminary data.</text>
</comment>
<proteinExistence type="predicted"/>
<dbReference type="GO" id="GO:0051453">
    <property type="term" value="P:regulation of intracellular pH"/>
    <property type="evidence" value="ECO:0007669"/>
    <property type="project" value="TreeGrafter"/>
</dbReference>
<name>A0A0R1HNV6_9LACO</name>
<feature type="transmembrane region" description="Helical" evidence="10">
    <location>
        <begin position="276"/>
        <end position="297"/>
    </location>
</feature>
<keyword evidence="8 10" id="KW-0472">Membrane</keyword>
<dbReference type="Gene3D" id="6.10.140.1330">
    <property type="match status" value="1"/>
</dbReference>
<keyword evidence="4 10" id="KW-0812">Transmembrane</keyword>
<keyword evidence="9" id="KW-0739">Sodium transport</keyword>
<feature type="transmembrane region" description="Helical" evidence="10">
    <location>
        <begin position="309"/>
        <end position="332"/>
    </location>
</feature>
<evidence type="ECO:0000256" key="10">
    <source>
        <dbReference type="SAM" id="Phobius"/>
    </source>
</evidence>
<organism evidence="12 13">
    <name type="scientific">Dellaglioa algida DSM 15638</name>
    <dbReference type="NCBI Taxonomy" id="1423719"/>
    <lineage>
        <taxon>Bacteria</taxon>
        <taxon>Bacillati</taxon>
        <taxon>Bacillota</taxon>
        <taxon>Bacilli</taxon>
        <taxon>Lactobacillales</taxon>
        <taxon>Lactobacillaceae</taxon>
        <taxon>Dellaglioa</taxon>
    </lineage>
</organism>
<feature type="transmembrane region" description="Helical" evidence="10">
    <location>
        <begin position="390"/>
        <end position="412"/>
    </location>
</feature>
<evidence type="ECO:0000256" key="5">
    <source>
        <dbReference type="ARBA" id="ARBA00022989"/>
    </source>
</evidence>
<dbReference type="GO" id="GO:0005886">
    <property type="term" value="C:plasma membrane"/>
    <property type="evidence" value="ECO:0007669"/>
    <property type="project" value="UniProtKB-SubCell"/>
</dbReference>
<feature type="transmembrane region" description="Helical" evidence="10">
    <location>
        <begin position="353"/>
        <end position="378"/>
    </location>
</feature>
<feature type="transmembrane region" description="Helical" evidence="10">
    <location>
        <begin position="83"/>
        <end position="106"/>
    </location>
</feature>
<protein>
    <submittedName>
        <fullName evidence="12">NhaP-type Na+ H+ and K+ H+ antiporter</fullName>
    </submittedName>
</protein>
<dbReference type="Pfam" id="PF00999">
    <property type="entry name" value="Na_H_Exchanger"/>
    <property type="match status" value="1"/>
</dbReference>
<sequence>MPLLESVIVLAALVLLSNVISHYLVSIPVGLIQITLGFIVALIFKISIELETDWFLLLFIAPLLFNDGRKFPKRELWKLRGAIFANAILLVFLTTVAGGFFIHFLIPKMPLAVGFALAAILSPTDPVAVQSIAEKAKLPRNILNLVSGESLINDASGLIAFKYAIAAAATGYFSLSEAFGDFTYIAIVGFIAGAVLMLLISTIRDFLMRQGINDVVFNTILQILTPFIIFMFTEEFLHASGVISVVVAGVISSTRKNSFATYLPEIKLVTEKTWEIVVYLLNGFVFIILGIELPIAMSNTIEDNNSSTFTAIVDVVVVWLFLVLIRVIWTYINMLFISKKDKTKNTETPSWRVSLISGFSGVRGAITMAGVLTVPTIIKSGDAFPERSLMLFIAGGIIVLSLLAAILILPFLTKEKDIMKTNNESSDGLVDDDIIISENGNAQFNEKQARIYIMRVAISRLESERRESNQKVAYELILEYQFMIRRLEFSDQDDERLRKIVEEEANIRRIALDGELEALDKMKLKNAISDQNYAIINKKIMKQKAKLSQINNRKISFVTVRNIKYASRQIGKMARRAFFSETELKKVYERRNIEKALAKAAIKALSTYVKKSDDVNQQFNQQAIYHLIVYYRNRIETLKLTKEFDRSESEEQSYQLRLKAIAAERTAMQELMEQGYITWSLASRLREYINYSENVIMLSEED</sequence>
<gene>
    <name evidence="12" type="ORF">FC66_GL000664</name>
</gene>
<keyword evidence="5 10" id="KW-1133">Transmembrane helix</keyword>
<evidence type="ECO:0000259" key="11">
    <source>
        <dbReference type="Pfam" id="PF00999"/>
    </source>
</evidence>
<comment type="subcellular location">
    <subcellularLocation>
        <location evidence="1">Cell membrane</location>
        <topology evidence="1">Multi-pass membrane protein</topology>
    </subcellularLocation>
</comment>
<dbReference type="GO" id="GO:0015386">
    <property type="term" value="F:potassium:proton antiporter activity"/>
    <property type="evidence" value="ECO:0007669"/>
    <property type="project" value="TreeGrafter"/>
</dbReference>
<evidence type="ECO:0000256" key="3">
    <source>
        <dbReference type="ARBA" id="ARBA00022475"/>
    </source>
</evidence>
<evidence type="ECO:0000313" key="12">
    <source>
        <dbReference type="EMBL" id="KRK46163.1"/>
    </source>
</evidence>
<dbReference type="PANTHER" id="PTHR10110:SF86">
    <property type="entry name" value="SODIUM_HYDROGEN EXCHANGER 7"/>
    <property type="match status" value="1"/>
</dbReference>
<feature type="transmembrane region" description="Helical" evidence="10">
    <location>
        <begin position="6"/>
        <end position="24"/>
    </location>
</feature>
<dbReference type="InterPro" id="IPR006153">
    <property type="entry name" value="Cation/H_exchanger_TM"/>
</dbReference>
<accession>A0A0R1HNV6</accession>
<keyword evidence="6" id="KW-0915">Sodium</keyword>
<feature type="domain" description="Cation/H+ exchanger transmembrane" evidence="11">
    <location>
        <begin position="10"/>
        <end position="412"/>
    </location>
</feature>
<dbReference type="EMBL" id="AZDI01000002">
    <property type="protein sequence ID" value="KRK46163.1"/>
    <property type="molecule type" value="Genomic_DNA"/>
</dbReference>
<feature type="transmembrane region" description="Helical" evidence="10">
    <location>
        <begin position="215"/>
        <end position="232"/>
    </location>
</feature>
<evidence type="ECO:0000256" key="9">
    <source>
        <dbReference type="ARBA" id="ARBA00023201"/>
    </source>
</evidence>
<keyword evidence="7" id="KW-0406">Ion transport</keyword>